<evidence type="ECO:0000313" key="4">
    <source>
        <dbReference type="EMBL" id="CAI9290073.1"/>
    </source>
</evidence>
<dbReference type="InterPro" id="IPR013216">
    <property type="entry name" value="Methyltransf_11"/>
</dbReference>
<keyword evidence="1" id="KW-0812">Transmembrane</keyword>
<dbReference type="Proteomes" id="UP001177003">
    <property type="component" value="Chromosome 6"/>
</dbReference>
<reference evidence="4" key="1">
    <citation type="submission" date="2023-04" db="EMBL/GenBank/DDBJ databases">
        <authorList>
            <person name="Vijverberg K."/>
            <person name="Xiong W."/>
            <person name="Schranz E."/>
        </authorList>
    </citation>
    <scope>NUCLEOTIDE SEQUENCE</scope>
</reference>
<evidence type="ECO:0000256" key="1">
    <source>
        <dbReference type="SAM" id="Phobius"/>
    </source>
</evidence>
<dbReference type="GO" id="GO:0009820">
    <property type="term" value="P:alkaloid metabolic process"/>
    <property type="evidence" value="ECO:0007669"/>
    <property type="project" value="UniProtKB-KW"/>
</dbReference>
<dbReference type="Pfam" id="PF08241">
    <property type="entry name" value="Methyltransf_11"/>
    <property type="match status" value="1"/>
</dbReference>
<organism evidence="4 5">
    <name type="scientific">Lactuca saligna</name>
    <name type="common">Willowleaf lettuce</name>
    <dbReference type="NCBI Taxonomy" id="75948"/>
    <lineage>
        <taxon>Eukaryota</taxon>
        <taxon>Viridiplantae</taxon>
        <taxon>Streptophyta</taxon>
        <taxon>Embryophyta</taxon>
        <taxon>Tracheophyta</taxon>
        <taxon>Spermatophyta</taxon>
        <taxon>Magnoliopsida</taxon>
        <taxon>eudicotyledons</taxon>
        <taxon>Gunneridae</taxon>
        <taxon>Pentapetalae</taxon>
        <taxon>asterids</taxon>
        <taxon>campanulids</taxon>
        <taxon>Asterales</taxon>
        <taxon>Asteraceae</taxon>
        <taxon>Cichorioideae</taxon>
        <taxon>Cichorieae</taxon>
        <taxon>Lactucinae</taxon>
        <taxon>Lactuca</taxon>
    </lineage>
</organism>
<dbReference type="SUPFAM" id="SSF53335">
    <property type="entry name" value="S-adenosyl-L-methionine-dependent methyltransferases"/>
    <property type="match status" value="1"/>
</dbReference>
<dbReference type="InterPro" id="IPR029063">
    <property type="entry name" value="SAM-dependent_MTases_sf"/>
</dbReference>
<evidence type="ECO:0008006" key="6">
    <source>
        <dbReference type="Google" id="ProtNLM"/>
    </source>
</evidence>
<dbReference type="PANTHER" id="PTHR47291:SF1">
    <property type="entry name" value="PEPTIDE UPSTREAM PROTEIN"/>
    <property type="match status" value="1"/>
</dbReference>
<dbReference type="PANTHER" id="PTHR47291">
    <property type="entry name" value="PEPTIDE UPSTREAM PROTEIN"/>
    <property type="match status" value="1"/>
</dbReference>
<keyword evidence="5" id="KW-1185">Reference proteome</keyword>
<feature type="domain" description="DUF7870" evidence="3">
    <location>
        <begin position="428"/>
        <end position="511"/>
    </location>
</feature>
<evidence type="ECO:0000259" key="2">
    <source>
        <dbReference type="Pfam" id="PF08241"/>
    </source>
</evidence>
<evidence type="ECO:0000313" key="5">
    <source>
        <dbReference type="Proteomes" id="UP001177003"/>
    </source>
</evidence>
<sequence>MVVRRLTEMKSSLPLLCSHLHSSWWPAKVKGDVGKLKGSSRVERAQNGSNLVRDENGEENSGEGLVRVTKIYSITRGWKSHLLQILRGTLAWRLILRAMFFVLAMVLLSLTHITNEIRTNEPILLNFDKCSLNIGSIANTQRKSSEKVSIPCVDGMNLTVSVIKELMNKEMLNMEAKSLCVGEGADSVAFTLRELGFSNALGVHRNPLLSLLQKQFQHKLDFDSNSFDFVFSRTLNRVSVPALLVLEIERVLRPGGVGAMLVGSSTFRMLNLVRSATPISLLLRSSEILHVCGIDPFTLIVFKKQLDSVAFFENYKLPSECPSISKNNPLMQYIEPLSDPNLSYLPKLVNISSRNRLININMGGHKFDPHYPIHPDSFNVYVVDHDISALISHVKKPGVTFVYHPGLTEEDKTIPSLMSADYLEAPLHEEEFEFIDWFKETAKDGDFVVLSMNSEVAQLKVLFELFESGAICHVDELFLRCDDGVDCRSGYCKDCMSLYNGLRNAGVFVHRMLGE</sequence>
<dbReference type="InterPro" id="IPR057192">
    <property type="entry name" value="DUF7870"/>
</dbReference>
<accession>A0AA35ZDA0</accession>
<evidence type="ECO:0000259" key="3">
    <source>
        <dbReference type="Pfam" id="PF25276"/>
    </source>
</evidence>
<protein>
    <recommendedName>
        <fullName evidence="6">Methyltransferase type 11 domain-containing protein</fullName>
    </recommendedName>
</protein>
<feature type="transmembrane region" description="Helical" evidence="1">
    <location>
        <begin position="94"/>
        <end position="113"/>
    </location>
</feature>
<feature type="domain" description="Methyltransferase type 11" evidence="2">
    <location>
        <begin position="207"/>
        <end position="257"/>
    </location>
</feature>
<gene>
    <name evidence="4" type="ORF">LSALG_LOCUS29284</name>
</gene>
<dbReference type="EMBL" id="OX465082">
    <property type="protein sequence ID" value="CAI9290073.1"/>
    <property type="molecule type" value="Genomic_DNA"/>
</dbReference>
<proteinExistence type="predicted"/>
<keyword evidence="1" id="KW-0472">Membrane</keyword>
<dbReference type="AlphaFoldDB" id="A0AA35ZDA0"/>
<dbReference type="Pfam" id="PF25276">
    <property type="entry name" value="DUF7870"/>
    <property type="match status" value="1"/>
</dbReference>
<name>A0AA35ZDA0_LACSI</name>
<keyword evidence="1" id="KW-1133">Transmembrane helix</keyword>
<dbReference type="Gene3D" id="3.40.50.150">
    <property type="entry name" value="Vaccinia Virus protein VP39"/>
    <property type="match status" value="1"/>
</dbReference>
<dbReference type="GO" id="GO:0008757">
    <property type="term" value="F:S-adenosylmethionine-dependent methyltransferase activity"/>
    <property type="evidence" value="ECO:0007669"/>
    <property type="project" value="InterPro"/>
</dbReference>